<evidence type="ECO:0000259" key="1">
    <source>
        <dbReference type="Pfam" id="PF12937"/>
    </source>
</evidence>
<dbReference type="InterPro" id="IPR032675">
    <property type="entry name" value="LRR_dom_sf"/>
</dbReference>
<keyword evidence="3" id="KW-1185">Reference proteome</keyword>
<dbReference type="EMBL" id="KN834812">
    <property type="protein sequence ID" value="KIK54811.1"/>
    <property type="molecule type" value="Genomic_DNA"/>
</dbReference>
<sequence>MVPAPILTLPYDLVVEILLTTYLSDYPSDLDHQDYDYERRILSQVCKSWRDAVLDTPSFWTDIPITTDSADFTVQLDYSDPLQVLPDHARKVFPYISKILERSGRVLPLRIHMDLEVPDSDRPPEFDTFPWTIAHSFALGNILMPHAARFQRLQLSSQALHPIIGLLSSLADQSMPLLEYAECTRTRPYKADLQHPDFPEPSSSCFASPAEVTPSPELKNHLFPQLRHFSLSGVPQLWSQFIPRYGLVSLRLEWLPEDRCPTYFELKNLLHSQQTLQTLRLVASTPMPDSSVGPDDKILLPNLTELSFSFNTSLSTVFFIEHTDFPNLVSLDLVQMLVFEECTPSHVYDTMTLAWSCLWQISHLTLRYVNFSSEEYETIDGMELAFFEERVPLHSPRMIWFFFACIRLKTLHLLECDKHTLQCLLTPVWSPMIANPPGAFSCRELERLEIENHYDVKITLDFLKVNTFWSNLPTSMITPRKVNVMVVHTMPHMGSLIKEVIKPNTAVELRNGSFGYFLVHGVEDEIENLMDHVRA</sequence>
<gene>
    <name evidence="2" type="ORF">GYMLUDRAFT_264402</name>
</gene>
<reference evidence="2 3" key="1">
    <citation type="submission" date="2014-04" db="EMBL/GenBank/DDBJ databases">
        <title>Evolutionary Origins and Diversification of the Mycorrhizal Mutualists.</title>
        <authorList>
            <consortium name="DOE Joint Genome Institute"/>
            <consortium name="Mycorrhizal Genomics Consortium"/>
            <person name="Kohler A."/>
            <person name="Kuo A."/>
            <person name="Nagy L.G."/>
            <person name="Floudas D."/>
            <person name="Copeland A."/>
            <person name="Barry K.W."/>
            <person name="Cichocki N."/>
            <person name="Veneault-Fourrey C."/>
            <person name="LaButti K."/>
            <person name="Lindquist E.A."/>
            <person name="Lipzen A."/>
            <person name="Lundell T."/>
            <person name="Morin E."/>
            <person name="Murat C."/>
            <person name="Riley R."/>
            <person name="Ohm R."/>
            <person name="Sun H."/>
            <person name="Tunlid A."/>
            <person name="Henrissat B."/>
            <person name="Grigoriev I.V."/>
            <person name="Hibbett D.S."/>
            <person name="Martin F."/>
        </authorList>
    </citation>
    <scope>NUCLEOTIDE SEQUENCE [LARGE SCALE GENOMIC DNA]</scope>
    <source>
        <strain evidence="2 3">FD-317 M1</strain>
    </source>
</reference>
<dbReference type="AlphaFoldDB" id="A0A0D0BJ81"/>
<dbReference type="Proteomes" id="UP000053593">
    <property type="component" value="Unassembled WGS sequence"/>
</dbReference>
<feature type="domain" description="F-box" evidence="1">
    <location>
        <begin position="7"/>
        <end position="63"/>
    </location>
</feature>
<evidence type="ECO:0000313" key="2">
    <source>
        <dbReference type="EMBL" id="KIK54811.1"/>
    </source>
</evidence>
<accession>A0A0D0BJ81</accession>
<dbReference type="Gene3D" id="1.20.1280.50">
    <property type="match status" value="1"/>
</dbReference>
<dbReference type="Gene3D" id="3.80.10.10">
    <property type="entry name" value="Ribonuclease Inhibitor"/>
    <property type="match status" value="1"/>
</dbReference>
<proteinExistence type="predicted"/>
<dbReference type="HOGENOM" id="CLU_520791_0_0_1"/>
<dbReference type="OrthoDB" id="3246221at2759"/>
<dbReference type="Pfam" id="PF12937">
    <property type="entry name" value="F-box-like"/>
    <property type="match status" value="1"/>
</dbReference>
<evidence type="ECO:0000313" key="3">
    <source>
        <dbReference type="Proteomes" id="UP000053593"/>
    </source>
</evidence>
<name>A0A0D0BJ81_9AGAR</name>
<dbReference type="SUPFAM" id="SSF52047">
    <property type="entry name" value="RNI-like"/>
    <property type="match status" value="1"/>
</dbReference>
<dbReference type="InterPro" id="IPR001810">
    <property type="entry name" value="F-box_dom"/>
</dbReference>
<protein>
    <recommendedName>
        <fullName evidence="1">F-box domain-containing protein</fullName>
    </recommendedName>
</protein>
<organism evidence="2 3">
    <name type="scientific">Collybiopsis luxurians FD-317 M1</name>
    <dbReference type="NCBI Taxonomy" id="944289"/>
    <lineage>
        <taxon>Eukaryota</taxon>
        <taxon>Fungi</taxon>
        <taxon>Dikarya</taxon>
        <taxon>Basidiomycota</taxon>
        <taxon>Agaricomycotina</taxon>
        <taxon>Agaricomycetes</taxon>
        <taxon>Agaricomycetidae</taxon>
        <taxon>Agaricales</taxon>
        <taxon>Marasmiineae</taxon>
        <taxon>Omphalotaceae</taxon>
        <taxon>Collybiopsis</taxon>
        <taxon>Collybiopsis luxurians</taxon>
    </lineage>
</organism>